<keyword evidence="9" id="KW-1185">Reference proteome</keyword>
<dbReference type="EMBL" id="AP017928">
    <property type="protein sequence ID" value="BBA36182.1"/>
    <property type="molecule type" value="Genomic_DNA"/>
</dbReference>
<comment type="similarity">
    <text evidence="4">Belongs to the thioredoxin family.</text>
</comment>
<accession>A0A250KX60</accession>
<evidence type="ECO:0000256" key="2">
    <source>
        <dbReference type="ARBA" id="ARBA00023284"/>
    </source>
</evidence>
<sequence length="125" mass="13958">MAVIEVTDDTFQQVIDENPIVILDFWATWCGPCRAFAPVFEAASEKHADVLFGKIDTDQQQQLSRGFDIRSVPTLMVLRDKIMVVRESGALPASSLEKVIEHVRGLDMDKIRAELEARDKASTPA</sequence>
<dbReference type="NCBIfam" id="TIGR01068">
    <property type="entry name" value="thioredoxin"/>
    <property type="match status" value="1"/>
</dbReference>
<feature type="active site" description="Nucleophile" evidence="5">
    <location>
        <position position="33"/>
    </location>
</feature>
<reference evidence="8 9" key="1">
    <citation type="submission" date="2016-12" db="EMBL/GenBank/DDBJ databases">
        <title>Genome sequencing of Methylocaldum marinum.</title>
        <authorList>
            <person name="Takeuchi M."/>
            <person name="Kamagata Y."/>
            <person name="Hiraoka S."/>
            <person name="Oshima K."/>
            <person name="Hattori M."/>
            <person name="Iwasaki W."/>
        </authorList>
    </citation>
    <scope>NUCLEOTIDE SEQUENCE [LARGE SCALE GENOMIC DNA]</scope>
    <source>
        <strain evidence="8 9">S8</strain>
    </source>
</reference>
<protein>
    <recommendedName>
        <fullName evidence="3 4">Thioredoxin</fullName>
    </recommendedName>
</protein>
<gene>
    <name evidence="8" type="ORF">sS8_4252</name>
</gene>
<dbReference type="RefSeq" id="WP_119631400.1">
    <property type="nucleotide sequence ID" value="NZ_AP017928.1"/>
</dbReference>
<dbReference type="PANTHER" id="PTHR46115">
    <property type="entry name" value="THIOREDOXIN-LIKE PROTEIN 1"/>
    <property type="match status" value="1"/>
</dbReference>
<dbReference type="OrthoDB" id="9790390at2"/>
<dbReference type="SUPFAM" id="SSF52833">
    <property type="entry name" value="Thioredoxin-like"/>
    <property type="match status" value="1"/>
</dbReference>
<dbReference type="InterPro" id="IPR005746">
    <property type="entry name" value="Thioredoxin"/>
</dbReference>
<feature type="active site" description="Nucleophile" evidence="5">
    <location>
        <position position="30"/>
    </location>
</feature>
<dbReference type="Proteomes" id="UP000266313">
    <property type="component" value="Chromosome"/>
</dbReference>
<evidence type="ECO:0000256" key="5">
    <source>
        <dbReference type="PIRSR" id="PIRSR000077-1"/>
    </source>
</evidence>
<feature type="domain" description="Thioredoxin" evidence="7">
    <location>
        <begin position="1"/>
        <end position="105"/>
    </location>
</feature>
<dbReference type="AlphaFoldDB" id="A0A250KX60"/>
<evidence type="ECO:0000313" key="8">
    <source>
        <dbReference type="EMBL" id="BBA36182.1"/>
    </source>
</evidence>
<dbReference type="PIRSF" id="PIRSF000077">
    <property type="entry name" value="Thioredoxin"/>
    <property type="match status" value="1"/>
</dbReference>
<dbReference type="PROSITE" id="PS00194">
    <property type="entry name" value="THIOREDOXIN_1"/>
    <property type="match status" value="1"/>
</dbReference>
<dbReference type="Pfam" id="PF00085">
    <property type="entry name" value="Thioredoxin"/>
    <property type="match status" value="1"/>
</dbReference>
<dbReference type="PROSITE" id="PS51352">
    <property type="entry name" value="THIOREDOXIN_2"/>
    <property type="match status" value="1"/>
</dbReference>
<name>A0A250KX60_9GAMM</name>
<keyword evidence="2 6" id="KW-0676">Redox-active center</keyword>
<feature type="site" description="Contributes to redox potential value" evidence="5">
    <location>
        <position position="31"/>
    </location>
</feature>
<proteinExistence type="inferred from homology"/>
<feature type="disulfide bond" description="Redox-active" evidence="6">
    <location>
        <begin position="30"/>
        <end position="33"/>
    </location>
</feature>
<dbReference type="KEGG" id="mmai:sS8_4252"/>
<evidence type="ECO:0000256" key="4">
    <source>
        <dbReference type="PIRNR" id="PIRNR000077"/>
    </source>
</evidence>
<evidence type="ECO:0000256" key="3">
    <source>
        <dbReference type="NCBIfam" id="TIGR01068"/>
    </source>
</evidence>
<evidence type="ECO:0000313" key="9">
    <source>
        <dbReference type="Proteomes" id="UP000266313"/>
    </source>
</evidence>
<dbReference type="InterPro" id="IPR013766">
    <property type="entry name" value="Thioredoxin_domain"/>
</dbReference>
<dbReference type="InterPro" id="IPR036249">
    <property type="entry name" value="Thioredoxin-like_sf"/>
</dbReference>
<dbReference type="Gene3D" id="3.40.30.10">
    <property type="entry name" value="Glutaredoxin"/>
    <property type="match status" value="1"/>
</dbReference>
<evidence type="ECO:0000256" key="1">
    <source>
        <dbReference type="ARBA" id="ARBA00023157"/>
    </source>
</evidence>
<dbReference type="CDD" id="cd02947">
    <property type="entry name" value="TRX_family"/>
    <property type="match status" value="1"/>
</dbReference>
<evidence type="ECO:0000256" key="6">
    <source>
        <dbReference type="PIRSR" id="PIRSR000077-4"/>
    </source>
</evidence>
<dbReference type="GO" id="GO:0015035">
    <property type="term" value="F:protein-disulfide reductase activity"/>
    <property type="evidence" value="ECO:0007669"/>
    <property type="project" value="UniProtKB-UniRule"/>
</dbReference>
<organism evidence="8 9">
    <name type="scientific">Methylocaldum marinum</name>
    <dbReference type="NCBI Taxonomy" id="1432792"/>
    <lineage>
        <taxon>Bacteria</taxon>
        <taxon>Pseudomonadati</taxon>
        <taxon>Pseudomonadota</taxon>
        <taxon>Gammaproteobacteria</taxon>
        <taxon>Methylococcales</taxon>
        <taxon>Methylococcaceae</taxon>
        <taxon>Methylocaldum</taxon>
    </lineage>
</organism>
<feature type="site" description="Contributes to redox potential value" evidence="5">
    <location>
        <position position="32"/>
    </location>
</feature>
<dbReference type="PRINTS" id="PR00421">
    <property type="entry name" value="THIOREDOXIN"/>
</dbReference>
<keyword evidence="1 6" id="KW-1015">Disulfide bond</keyword>
<feature type="site" description="Deprotonates C-terminal active site Cys" evidence="5">
    <location>
        <position position="24"/>
    </location>
</feature>
<evidence type="ECO:0000259" key="7">
    <source>
        <dbReference type="PROSITE" id="PS51352"/>
    </source>
</evidence>
<dbReference type="InterPro" id="IPR017937">
    <property type="entry name" value="Thioredoxin_CS"/>
</dbReference>